<name>A0A4Q9DJW8_9BACL</name>
<dbReference type="SUPFAM" id="SSF51197">
    <property type="entry name" value="Clavaminate synthase-like"/>
    <property type="match status" value="1"/>
</dbReference>
<dbReference type="PANTHER" id="PTHR34986:SF1">
    <property type="entry name" value="PROTEIN YIAL"/>
    <property type="match status" value="1"/>
</dbReference>
<dbReference type="Pfam" id="PF04074">
    <property type="entry name" value="DUF386"/>
    <property type="match status" value="1"/>
</dbReference>
<evidence type="ECO:0000313" key="1">
    <source>
        <dbReference type="EMBL" id="TBL75014.1"/>
    </source>
</evidence>
<dbReference type="EMBL" id="SIRE01000018">
    <property type="protein sequence ID" value="TBL75014.1"/>
    <property type="molecule type" value="Genomic_DNA"/>
</dbReference>
<evidence type="ECO:0000313" key="2">
    <source>
        <dbReference type="Proteomes" id="UP000293142"/>
    </source>
</evidence>
<organism evidence="1 2">
    <name type="scientific">Paenibacillus thalictri</name>
    <dbReference type="NCBI Taxonomy" id="2527873"/>
    <lineage>
        <taxon>Bacteria</taxon>
        <taxon>Bacillati</taxon>
        <taxon>Bacillota</taxon>
        <taxon>Bacilli</taxon>
        <taxon>Bacillales</taxon>
        <taxon>Paenibacillaceae</taxon>
        <taxon>Paenibacillus</taxon>
    </lineage>
</organism>
<dbReference type="InterPro" id="IPR037012">
    <property type="entry name" value="NanQ/TabA/YiaL_sf"/>
</dbReference>
<dbReference type="Gene3D" id="2.60.120.370">
    <property type="entry name" value="YhcH/YjgK/YiaL"/>
    <property type="match status" value="1"/>
</dbReference>
<keyword evidence="2" id="KW-1185">Reference proteome</keyword>
<dbReference type="PANTHER" id="PTHR34986">
    <property type="entry name" value="EVOLVED BETA-GALACTOSIDASE SUBUNIT BETA"/>
    <property type="match status" value="1"/>
</dbReference>
<dbReference type="NCBIfam" id="TIGR00022">
    <property type="entry name" value="YhcH/YjgK/YiaL family protein"/>
    <property type="match status" value="1"/>
</dbReference>
<dbReference type="OrthoDB" id="9792756at2"/>
<dbReference type="InterPro" id="IPR004375">
    <property type="entry name" value="NanQ/TabA/YiaL"/>
</dbReference>
<comment type="caution">
    <text evidence="1">The sequence shown here is derived from an EMBL/GenBank/DDBJ whole genome shotgun (WGS) entry which is preliminary data.</text>
</comment>
<accession>A0A4Q9DJW8</accession>
<gene>
    <name evidence="1" type="ORF">EYB31_23650</name>
</gene>
<dbReference type="AlphaFoldDB" id="A0A4Q9DJW8"/>
<sequence length="162" mass="18601">MEKVNIKRGKPILIYDHVDNAELYVALHEKFAAAFQYLQEQPLDTMKPGKYEIEGDELFLLLQSYPTRPLEQGFWEAHRRYIDIQVMLEGTERMGVAQTGRMTVTEDHLEEKDYKVLTGEGDFLDVRAGCFTIFFPGDAHMPCLAAGSSQQIRKAVFKVKIK</sequence>
<proteinExistence type="predicted"/>
<reference evidence="1 2" key="1">
    <citation type="submission" date="2019-02" db="EMBL/GenBank/DDBJ databases">
        <title>Paenibacillus sp. nov., isolated from surface-sterilized tissue of Thalictrum simplex L.</title>
        <authorList>
            <person name="Tuo L."/>
        </authorList>
    </citation>
    <scope>NUCLEOTIDE SEQUENCE [LARGE SCALE GENOMIC DNA]</scope>
    <source>
        <strain evidence="1 2">N2SHLJ1</strain>
    </source>
</reference>
<dbReference type="GO" id="GO:0005829">
    <property type="term" value="C:cytosol"/>
    <property type="evidence" value="ECO:0007669"/>
    <property type="project" value="TreeGrafter"/>
</dbReference>
<dbReference type="Proteomes" id="UP000293142">
    <property type="component" value="Unassembled WGS sequence"/>
</dbReference>
<protein>
    <submittedName>
        <fullName evidence="1">DUF386 domain-containing protein</fullName>
    </submittedName>
</protein>